<dbReference type="AlphaFoldDB" id="A0A5M3MDG9"/>
<sequence>MTFSSDSPSLKPVVVEYQGLNYLAMLMFTVLIYDYGQSTYAALTWVVMPFNLVLNLDQEVLLIWVRDWFSSTSNVQYKISPMTYCYFLFMWPPSFCQMKRKCAHGYVIFGHDSELPDVKPIGAVLLNISLAIIGSLPPDAYDYQEGRLLGTRECVSSASNKSSWIFYILASGSILVHMRENGATSSPPELMKVIKMLIGQGLMYFVLQGTLVTFTQITQDIHRSGSVHDKFLTKVHYYCKEHKDDYEVAWRSY</sequence>
<comment type="caution">
    <text evidence="1">The sequence shown here is derived from an EMBL/GenBank/DDBJ whole genome shotgun (WGS) entry which is preliminary data.</text>
</comment>
<dbReference type="Proteomes" id="UP000053558">
    <property type="component" value="Unassembled WGS sequence"/>
</dbReference>
<gene>
    <name evidence="1" type="ORF">CONPUDRAFT_76060</name>
</gene>
<reference evidence="2" key="1">
    <citation type="journal article" date="2012" name="Science">
        <title>The Paleozoic origin of enzymatic lignin decomposition reconstructed from 31 fungal genomes.</title>
        <authorList>
            <person name="Floudas D."/>
            <person name="Binder M."/>
            <person name="Riley R."/>
            <person name="Barry K."/>
            <person name="Blanchette R.A."/>
            <person name="Henrissat B."/>
            <person name="Martinez A.T."/>
            <person name="Otillar R."/>
            <person name="Spatafora J.W."/>
            <person name="Yadav J.S."/>
            <person name="Aerts A."/>
            <person name="Benoit I."/>
            <person name="Boyd A."/>
            <person name="Carlson A."/>
            <person name="Copeland A."/>
            <person name="Coutinho P.M."/>
            <person name="de Vries R.P."/>
            <person name="Ferreira P."/>
            <person name="Findley K."/>
            <person name="Foster B."/>
            <person name="Gaskell J."/>
            <person name="Glotzer D."/>
            <person name="Gorecki P."/>
            <person name="Heitman J."/>
            <person name="Hesse C."/>
            <person name="Hori C."/>
            <person name="Igarashi K."/>
            <person name="Jurgens J.A."/>
            <person name="Kallen N."/>
            <person name="Kersten P."/>
            <person name="Kohler A."/>
            <person name="Kuees U."/>
            <person name="Kumar T.K.A."/>
            <person name="Kuo A."/>
            <person name="LaButti K."/>
            <person name="Larrondo L.F."/>
            <person name="Lindquist E."/>
            <person name="Ling A."/>
            <person name="Lombard V."/>
            <person name="Lucas S."/>
            <person name="Lundell T."/>
            <person name="Martin R."/>
            <person name="McLaughlin D.J."/>
            <person name="Morgenstern I."/>
            <person name="Morin E."/>
            <person name="Murat C."/>
            <person name="Nagy L.G."/>
            <person name="Nolan M."/>
            <person name="Ohm R.A."/>
            <person name="Patyshakuliyeva A."/>
            <person name="Rokas A."/>
            <person name="Ruiz-Duenas F.J."/>
            <person name="Sabat G."/>
            <person name="Salamov A."/>
            <person name="Samejima M."/>
            <person name="Schmutz J."/>
            <person name="Slot J.C."/>
            <person name="St John F."/>
            <person name="Stenlid J."/>
            <person name="Sun H."/>
            <person name="Sun S."/>
            <person name="Syed K."/>
            <person name="Tsang A."/>
            <person name="Wiebenga A."/>
            <person name="Young D."/>
            <person name="Pisabarro A."/>
            <person name="Eastwood D.C."/>
            <person name="Martin F."/>
            <person name="Cullen D."/>
            <person name="Grigoriev I.V."/>
            <person name="Hibbett D.S."/>
        </authorList>
    </citation>
    <scope>NUCLEOTIDE SEQUENCE [LARGE SCALE GENOMIC DNA]</scope>
    <source>
        <strain evidence="2">RWD-64-598 SS2</strain>
    </source>
</reference>
<name>A0A5M3MDG9_CONPW</name>
<dbReference type="EMBL" id="JH711584">
    <property type="protein sequence ID" value="EIW77299.1"/>
    <property type="molecule type" value="Genomic_DNA"/>
</dbReference>
<keyword evidence="2" id="KW-1185">Reference proteome</keyword>
<evidence type="ECO:0000313" key="2">
    <source>
        <dbReference type="Proteomes" id="UP000053558"/>
    </source>
</evidence>
<proteinExistence type="predicted"/>
<dbReference type="RefSeq" id="XP_007772447.1">
    <property type="nucleotide sequence ID" value="XM_007774257.1"/>
</dbReference>
<dbReference type="GeneID" id="19209463"/>
<evidence type="ECO:0000313" key="1">
    <source>
        <dbReference type="EMBL" id="EIW77299.1"/>
    </source>
</evidence>
<protein>
    <submittedName>
        <fullName evidence="1">Uncharacterized protein</fullName>
    </submittedName>
</protein>
<organism evidence="1 2">
    <name type="scientific">Coniophora puteana (strain RWD-64-598)</name>
    <name type="common">Brown rot fungus</name>
    <dbReference type="NCBI Taxonomy" id="741705"/>
    <lineage>
        <taxon>Eukaryota</taxon>
        <taxon>Fungi</taxon>
        <taxon>Dikarya</taxon>
        <taxon>Basidiomycota</taxon>
        <taxon>Agaricomycotina</taxon>
        <taxon>Agaricomycetes</taxon>
        <taxon>Agaricomycetidae</taxon>
        <taxon>Boletales</taxon>
        <taxon>Coniophorineae</taxon>
        <taxon>Coniophoraceae</taxon>
        <taxon>Coniophora</taxon>
    </lineage>
</organism>
<dbReference type="KEGG" id="cput:CONPUDRAFT_76060"/>
<accession>A0A5M3MDG9</accession>